<dbReference type="RefSeq" id="WP_065791206.1">
    <property type="nucleotide sequence ID" value="NZ_MAUJ01000004.1"/>
</dbReference>
<evidence type="ECO:0000313" key="1">
    <source>
        <dbReference type="EMBL" id="OCQ21024.1"/>
    </source>
</evidence>
<dbReference type="EMBL" id="MAUJ01000004">
    <property type="protein sequence ID" value="OCQ21024.1"/>
    <property type="molecule type" value="Genomic_DNA"/>
</dbReference>
<organism evidence="1 2">
    <name type="scientific">Pseudoalteromonas luteoviolacea</name>
    <dbReference type="NCBI Taxonomy" id="43657"/>
    <lineage>
        <taxon>Bacteria</taxon>
        <taxon>Pseudomonadati</taxon>
        <taxon>Pseudomonadota</taxon>
        <taxon>Gammaproteobacteria</taxon>
        <taxon>Alteromonadales</taxon>
        <taxon>Pseudoalteromonadaceae</taxon>
        <taxon>Pseudoalteromonas</taxon>
    </lineage>
</organism>
<accession>A0A1C0TQ14</accession>
<dbReference type="OrthoDB" id="5522351at2"/>
<comment type="caution">
    <text evidence="1">The sequence shown here is derived from an EMBL/GenBank/DDBJ whole genome shotgun (WGS) entry which is preliminary data.</text>
</comment>
<dbReference type="SUPFAM" id="SSF56059">
    <property type="entry name" value="Glutathione synthetase ATP-binding domain-like"/>
    <property type="match status" value="1"/>
</dbReference>
<sequence length="442" mass="50440">MENLASYNEEWIGSFLANKDYITKRSVLKNMSNFVRKDGAHLVKMVPIPLIMQEQVFNGLAQAADLIVEAQTKILSTLCNEFNHEQLLDMFDLAPDFVDFVDWEELIENNNMIARFDIIPSADGYHFCEFNFGSPIGGCEEGFCHTQYIDQLDLPSNHPKPIPRFEMAEFFKPLIEQKNIDNIVLLSMRSHRFIGYFSLEHFRSELEKVFPNLSVTIHDEVSYPKSLLGPGKGLNTLVYRMFVADDVCENLYFFTSLWQSQATVVNSFESEIRGNKKWLSMFHSARFRQCLDEKELAAIDQYIPETLSLAENELTSFLDAKEDYVFKFENSFGGKGIVFGDQETVEDLKKRIYSTGQQNWSAQKRIVSTQLDVPHTIKGEIQSHHTVLGMIIVGNHHMGMNIKLSRSNRIVNVSSGEALTGWAFPMSEQAKKEIIAALPSKG</sequence>
<dbReference type="Proteomes" id="UP000093366">
    <property type="component" value="Unassembled WGS sequence"/>
</dbReference>
<protein>
    <recommendedName>
        <fullName evidence="3">Glutathionylspermidine synthase pre-ATP-grasp-like domain-containing protein</fullName>
    </recommendedName>
</protein>
<proteinExistence type="predicted"/>
<dbReference type="AlphaFoldDB" id="A0A1C0TQ14"/>
<evidence type="ECO:0000313" key="2">
    <source>
        <dbReference type="Proteomes" id="UP000093366"/>
    </source>
</evidence>
<gene>
    <name evidence="1" type="ORF">A7985_14670</name>
</gene>
<name>A0A1C0TQ14_9GAMM</name>
<evidence type="ECO:0008006" key="3">
    <source>
        <dbReference type="Google" id="ProtNLM"/>
    </source>
</evidence>
<reference evidence="2" key="1">
    <citation type="submission" date="2016-07" db="EMBL/GenBank/DDBJ databases">
        <authorList>
            <person name="Florea S."/>
            <person name="Webb J.S."/>
            <person name="Jaromczyk J."/>
            <person name="Schardl C.L."/>
        </authorList>
    </citation>
    <scope>NUCLEOTIDE SEQUENCE [LARGE SCALE GENOMIC DNA]</scope>
    <source>
        <strain evidence="2">IPB1</strain>
    </source>
</reference>